<dbReference type="InterPro" id="IPR001077">
    <property type="entry name" value="COMT_C"/>
</dbReference>
<proteinExistence type="predicted"/>
<accession>A0AAV9YZY5</accession>
<dbReference type="EMBL" id="JAWWNJ010000263">
    <property type="protein sequence ID" value="KAK6966611.1"/>
    <property type="molecule type" value="Genomic_DNA"/>
</dbReference>
<name>A0AAV9YZY5_9AGAR</name>
<dbReference type="SUPFAM" id="SSF46785">
    <property type="entry name" value="Winged helix' DNA-binding domain"/>
    <property type="match status" value="1"/>
</dbReference>
<dbReference type="Pfam" id="PF00891">
    <property type="entry name" value="Methyltransf_2"/>
    <property type="match status" value="1"/>
</dbReference>
<reference evidence="6 7" key="1">
    <citation type="journal article" date="2024" name="J Genomics">
        <title>Draft genome sequencing and assembly of Favolaschia claudopus CIRM-BRFM 2984 isolated from oak limbs.</title>
        <authorList>
            <person name="Navarro D."/>
            <person name="Drula E."/>
            <person name="Chaduli D."/>
            <person name="Cazenave R."/>
            <person name="Ahrendt S."/>
            <person name="Wang J."/>
            <person name="Lipzen A."/>
            <person name="Daum C."/>
            <person name="Barry K."/>
            <person name="Grigoriev I.V."/>
            <person name="Favel A."/>
            <person name="Rosso M.N."/>
            <person name="Martin F."/>
        </authorList>
    </citation>
    <scope>NUCLEOTIDE SEQUENCE [LARGE SCALE GENOMIC DNA]</scope>
    <source>
        <strain evidence="6 7">CIRM-BRFM 2984</strain>
    </source>
</reference>
<gene>
    <name evidence="6" type="ORF">R3P38DRAFT_2590551</name>
</gene>
<keyword evidence="7" id="KW-1185">Reference proteome</keyword>
<dbReference type="Proteomes" id="UP001362999">
    <property type="component" value="Unassembled WGS sequence"/>
</dbReference>
<dbReference type="InterPro" id="IPR036390">
    <property type="entry name" value="WH_DNA-bd_sf"/>
</dbReference>
<feature type="domain" description="O-methyltransferase dimerisation" evidence="5">
    <location>
        <begin position="84"/>
        <end position="159"/>
    </location>
</feature>
<keyword evidence="2" id="KW-0808">Transferase</keyword>
<protein>
    <submittedName>
        <fullName evidence="6">S-adenosyl-L-methionine-dependent methyltransferase</fullName>
    </submittedName>
</protein>
<organism evidence="6 7">
    <name type="scientific">Favolaschia claudopus</name>
    <dbReference type="NCBI Taxonomy" id="2862362"/>
    <lineage>
        <taxon>Eukaryota</taxon>
        <taxon>Fungi</taxon>
        <taxon>Dikarya</taxon>
        <taxon>Basidiomycota</taxon>
        <taxon>Agaricomycotina</taxon>
        <taxon>Agaricomycetes</taxon>
        <taxon>Agaricomycetidae</taxon>
        <taxon>Agaricales</taxon>
        <taxon>Marasmiineae</taxon>
        <taxon>Mycenaceae</taxon>
        <taxon>Favolaschia</taxon>
    </lineage>
</organism>
<dbReference type="PANTHER" id="PTHR43712">
    <property type="entry name" value="PUTATIVE (AFU_ORTHOLOGUE AFUA_4G14580)-RELATED"/>
    <property type="match status" value="1"/>
</dbReference>
<evidence type="ECO:0000256" key="3">
    <source>
        <dbReference type="ARBA" id="ARBA00022691"/>
    </source>
</evidence>
<dbReference type="GO" id="GO:0008171">
    <property type="term" value="F:O-methyltransferase activity"/>
    <property type="evidence" value="ECO:0007669"/>
    <property type="project" value="InterPro"/>
</dbReference>
<comment type="caution">
    <text evidence="6">The sequence shown here is derived from an EMBL/GenBank/DDBJ whole genome shotgun (WGS) entry which is preliminary data.</text>
</comment>
<dbReference type="SUPFAM" id="SSF53335">
    <property type="entry name" value="S-adenosyl-L-methionine-dependent methyltransferases"/>
    <property type="match status" value="1"/>
</dbReference>
<dbReference type="PROSITE" id="PS51683">
    <property type="entry name" value="SAM_OMT_II"/>
    <property type="match status" value="1"/>
</dbReference>
<evidence type="ECO:0000256" key="1">
    <source>
        <dbReference type="ARBA" id="ARBA00022603"/>
    </source>
</evidence>
<feature type="domain" description="O-methyltransferase C-terminal" evidence="4">
    <location>
        <begin position="201"/>
        <end position="386"/>
    </location>
</feature>
<dbReference type="InterPro" id="IPR016461">
    <property type="entry name" value="COMT-like"/>
</dbReference>
<dbReference type="PANTHER" id="PTHR43712:SF2">
    <property type="entry name" value="O-METHYLTRANSFERASE CICE"/>
    <property type="match status" value="1"/>
</dbReference>
<dbReference type="InterPro" id="IPR012967">
    <property type="entry name" value="COMT_dimerisation"/>
</dbReference>
<keyword evidence="3" id="KW-0949">S-adenosyl-L-methionine</keyword>
<evidence type="ECO:0000313" key="7">
    <source>
        <dbReference type="Proteomes" id="UP001362999"/>
    </source>
</evidence>
<evidence type="ECO:0000259" key="5">
    <source>
        <dbReference type="Pfam" id="PF08100"/>
    </source>
</evidence>
<dbReference type="Gene3D" id="1.10.10.10">
    <property type="entry name" value="Winged helix-like DNA-binding domain superfamily/Winged helix DNA-binding domain"/>
    <property type="match status" value="1"/>
</dbReference>
<evidence type="ECO:0000259" key="4">
    <source>
        <dbReference type="Pfam" id="PF00891"/>
    </source>
</evidence>
<dbReference type="InterPro" id="IPR029063">
    <property type="entry name" value="SAM-dependent_MTases_sf"/>
</dbReference>
<dbReference type="GO" id="GO:0046983">
    <property type="term" value="F:protein dimerization activity"/>
    <property type="evidence" value="ECO:0007669"/>
    <property type="project" value="InterPro"/>
</dbReference>
<sequence length="468" mass="51451">MNKETSTLRSLANIIIRAVDSMERAYAHAALPLPSLDKPFNPEDPAEALAQNPQVVAASKNLVAACAQMSATVWNPRRTMLNNALAYQISSCLHAVSDFNVVEVLREAGENGLSVKDIGAAVGVDPGLIERILRLLATHHIFREVSPGVFANNRISSTLDKGKPSNVLFANRETRFAGSSGIAAFVEVLAEMGGKSANYLAESLRTPGLLPFNLAYNTTEPMFEWMERPESIYHVNRFAVAMEGTAAMEQEDAIFRGFDWGALPCESVIVDVGGGSGHVSLTIVKKYPHLRVVNQDFSSPIETSRVHWKENFPEHLDRQMVEFQVHDFFNPQPVKNAAVFLLRHIMHDWPDDQAVLILKNLREAAQQETQLVVIEKVVPFASAGTPADLKMAQIRGAKEPVAETPLLPNWGAAVADIYLYDLTMHALLGGIERTSQGFYELFTKAGWKLVEIHQTPGTQLSHIVGVPA</sequence>
<dbReference type="Gene3D" id="3.40.50.150">
    <property type="entry name" value="Vaccinia Virus protein VP39"/>
    <property type="match status" value="1"/>
</dbReference>
<dbReference type="Pfam" id="PF08100">
    <property type="entry name" value="Dimerisation"/>
    <property type="match status" value="1"/>
</dbReference>
<dbReference type="GO" id="GO:0032259">
    <property type="term" value="P:methylation"/>
    <property type="evidence" value="ECO:0007669"/>
    <property type="project" value="UniProtKB-KW"/>
</dbReference>
<evidence type="ECO:0000256" key="2">
    <source>
        <dbReference type="ARBA" id="ARBA00022679"/>
    </source>
</evidence>
<dbReference type="InterPro" id="IPR036388">
    <property type="entry name" value="WH-like_DNA-bd_sf"/>
</dbReference>
<evidence type="ECO:0000313" key="6">
    <source>
        <dbReference type="EMBL" id="KAK6966611.1"/>
    </source>
</evidence>
<keyword evidence="1 6" id="KW-0489">Methyltransferase</keyword>
<dbReference type="AlphaFoldDB" id="A0AAV9YZY5"/>